<dbReference type="InterPro" id="IPR000719">
    <property type="entry name" value="Prot_kinase_dom"/>
</dbReference>
<dbReference type="EMBL" id="KV878209">
    <property type="protein sequence ID" value="OJJ40857.1"/>
    <property type="molecule type" value="Genomic_DNA"/>
</dbReference>
<name>A0A1L9S123_ASPWE</name>
<dbReference type="Gene3D" id="1.10.510.10">
    <property type="entry name" value="Transferase(Phosphotransferase) domain 1"/>
    <property type="match status" value="1"/>
</dbReference>
<evidence type="ECO:0000256" key="1">
    <source>
        <dbReference type="ARBA" id="ARBA00012411"/>
    </source>
</evidence>
<dbReference type="GO" id="GO:0006950">
    <property type="term" value="P:response to stress"/>
    <property type="evidence" value="ECO:0007669"/>
    <property type="project" value="UniProtKB-ARBA"/>
</dbReference>
<dbReference type="GO" id="GO:0004707">
    <property type="term" value="F:MAP kinase activity"/>
    <property type="evidence" value="ECO:0007669"/>
    <property type="project" value="UniProtKB-EC"/>
</dbReference>
<organism evidence="8 9">
    <name type="scientific">Aspergillus wentii DTO 134E9</name>
    <dbReference type="NCBI Taxonomy" id="1073089"/>
    <lineage>
        <taxon>Eukaryota</taxon>
        <taxon>Fungi</taxon>
        <taxon>Dikarya</taxon>
        <taxon>Ascomycota</taxon>
        <taxon>Pezizomycotina</taxon>
        <taxon>Eurotiomycetes</taxon>
        <taxon>Eurotiomycetidae</taxon>
        <taxon>Eurotiales</taxon>
        <taxon>Aspergillaceae</taxon>
        <taxon>Aspergillus</taxon>
        <taxon>Aspergillus subgen. Cremei</taxon>
    </lineage>
</organism>
<evidence type="ECO:0000256" key="4">
    <source>
        <dbReference type="ARBA" id="ARBA00022741"/>
    </source>
</evidence>
<keyword evidence="3" id="KW-0808">Transferase</keyword>
<evidence type="ECO:0000313" key="8">
    <source>
        <dbReference type="EMBL" id="OJJ40857.1"/>
    </source>
</evidence>
<gene>
    <name evidence="8" type="ORF">ASPWEDRAFT_22997</name>
</gene>
<evidence type="ECO:0000256" key="3">
    <source>
        <dbReference type="ARBA" id="ARBA00022679"/>
    </source>
</evidence>
<dbReference type="PROSITE" id="PS00108">
    <property type="entry name" value="PROTEIN_KINASE_ST"/>
    <property type="match status" value="1"/>
</dbReference>
<dbReference type="GeneID" id="63748279"/>
<keyword evidence="4" id="KW-0547">Nucleotide-binding</keyword>
<dbReference type="OrthoDB" id="192887at2759"/>
<dbReference type="InterPro" id="IPR050117">
    <property type="entry name" value="MAPK"/>
</dbReference>
<keyword evidence="9" id="KW-1185">Reference proteome</keyword>
<evidence type="ECO:0000259" key="7">
    <source>
        <dbReference type="PROSITE" id="PS50011"/>
    </source>
</evidence>
<dbReference type="VEuPathDB" id="FungiDB:ASPWEDRAFT_22997"/>
<dbReference type="GO" id="GO:0005524">
    <property type="term" value="F:ATP binding"/>
    <property type="evidence" value="ECO:0007669"/>
    <property type="project" value="UniProtKB-KW"/>
</dbReference>
<evidence type="ECO:0000256" key="2">
    <source>
        <dbReference type="ARBA" id="ARBA00022527"/>
    </source>
</evidence>
<dbReference type="FunFam" id="1.10.510.10:FF:000013">
    <property type="entry name" value="Mitogen-activated protein kinase"/>
    <property type="match status" value="1"/>
</dbReference>
<evidence type="ECO:0000256" key="6">
    <source>
        <dbReference type="ARBA" id="ARBA00022840"/>
    </source>
</evidence>
<dbReference type="Gene3D" id="3.30.200.20">
    <property type="entry name" value="Phosphorylase Kinase, domain 1"/>
    <property type="match status" value="1"/>
</dbReference>
<dbReference type="EC" id="2.7.11.24" evidence="1"/>
<keyword evidence="6" id="KW-0067">ATP-binding</keyword>
<dbReference type="AlphaFoldDB" id="A0A1L9S123"/>
<sequence>MSNMEGCQVFEAFNQDFVVDERYNVTKELVQGSCSIICAAANPQTGEKVAIKKVTNILGKGILAKRVLKEIKLLQHFRGHRNITCLYDVDIPQPYDFNEVYLYQDLMECDLGVIIRSGQSMTDAHFQYFIYQTLCGLKYIHSANVLHRDLKPSNLLINADCELKICDFGLARGFSINPAENAGYKTEYIASRWYRAPEITLNLGGYTQAVDVWSVGCILAELLGGKPLFKGRDNVDQLQQILHYLGTPEEQTLASVSSPYAQEYIRSLPTKSRIPFSPIFPNANPLAVDLLTKMLKFNPTSRVSAMQALEHPYFQTWHDPSSEPDCPIPFDFQFDAVQDESEIRDIIYGEVVQFRDVVGRQWQVQATVHREDSLPAPIPETQYHDWKQEEPQTLEVLAAHGGHDLESSLQRGMDVK</sequence>
<reference evidence="9" key="1">
    <citation type="journal article" date="2017" name="Genome Biol.">
        <title>Comparative genomics reveals high biological diversity and specific adaptations in the industrially and medically important fungal genus Aspergillus.</title>
        <authorList>
            <person name="de Vries R.P."/>
            <person name="Riley R."/>
            <person name="Wiebenga A."/>
            <person name="Aguilar-Osorio G."/>
            <person name="Amillis S."/>
            <person name="Uchima C.A."/>
            <person name="Anderluh G."/>
            <person name="Asadollahi M."/>
            <person name="Askin M."/>
            <person name="Barry K."/>
            <person name="Battaglia E."/>
            <person name="Bayram O."/>
            <person name="Benocci T."/>
            <person name="Braus-Stromeyer S.A."/>
            <person name="Caldana C."/>
            <person name="Canovas D."/>
            <person name="Cerqueira G.C."/>
            <person name="Chen F."/>
            <person name="Chen W."/>
            <person name="Choi C."/>
            <person name="Clum A."/>
            <person name="Dos Santos R.A."/>
            <person name="Damasio A.R."/>
            <person name="Diallinas G."/>
            <person name="Emri T."/>
            <person name="Fekete E."/>
            <person name="Flipphi M."/>
            <person name="Freyberg S."/>
            <person name="Gallo A."/>
            <person name="Gournas C."/>
            <person name="Habgood R."/>
            <person name="Hainaut M."/>
            <person name="Harispe M.L."/>
            <person name="Henrissat B."/>
            <person name="Hilden K.S."/>
            <person name="Hope R."/>
            <person name="Hossain A."/>
            <person name="Karabika E."/>
            <person name="Karaffa L."/>
            <person name="Karanyi Z."/>
            <person name="Krasevec N."/>
            <person name="Kuo A."/>
            <person name="Kusch H."/>
            <person name="LaButti K."/>
            <person name="Lagendijk E.L."/>
            <person name="Lapidus A."/>
            <person name="Levasseur A."/>
            <person name="Lindquist E."/>
            <person name="Lipzen A."/>
            <person name="Logrieco A.F."/>
            <person name="MacCabe A."/>
            <person name="Maekelae M.R."/>
            <person name="Malavazi I."/>
            <person name="Melin P."/>
            <person name="Meyer V."/>
            <person name="Mielnichuk N."/>
            <person name="Miskei M."/>
            <person name="Molnar A.P."/>
            <person name="Mule G."/>
            <person name="Ngan C.Y."/>
            <person name="Orejas M."/>
            <person name="Orosz E."/>
            <person name="Ouedraogo J.P."/>
            <person name="Overkamp K.M."/>
            <person name="Park H.-S."/>
            <person name="Perrone G."/>
            <person name="Piumi F."/>
            <person name="Punt P.J."/>
            <person name="Ram A.F."/>
            <person name="Ramon A."/>
            <person name="Rauscher S."/>
            <person name="Record E."/>
            <person name="Riano-Pachon D.M."/>
            <person name="Robert V."/>
            <person name="Roehrig J."/>
            <person name="Ruller R."/>
            <person name="Salamov A."/>
            <person name="Salih N.S."/>
            <person name="Samson R.A."/>
            <person name="Sandor E."/>
            <person name="Sanguinetti M."/>
            <person name="Schuetze T."/>
            <person name="Sepcic K."/>
            <person name="Shelest E."/>
            <person name="Sherlock G."/>
            <person name="Sophianopoulou V."/>
            <person name="Squina F.M."/>
            <person name="Sun H."/>
            <person name="Susca A."/>
            <person name="Todd R.B."/>
            <person name="Tsang A."/>
            <person name="Unkles S.E."/>
            <person name="van de Wiele N."/>
            <person name="van Rossen-Uffink D."/>
            <person name="Oliveira J.V."/>
            <person name="Vesth T.C."/>
            <person name="Visser J."/>
            <person name="Yu J.-H."/>
            <person name="Zhou M."/>
            <person name="Andersen M.R."/>
            <person name="Archer D.B."/>
            <person name="Baker S.E."/>
            <person name="Benoit I."/>
            <person name="Brakhage A.A."/>
            <person name="Braus G.H."/>
            <person name="Fischer R."/>
            <person name="Frisvad J.C."/>
            <person name="Goldman G.H."/>
            <person name="Houbraken J."/>
            <person name="Oakley B."/>
            <person name="Pocsi I."/>
            <person name="Scazzocchio C."/>
            <person name="Seiboth B."/>
            <person name="vanKuyk P.A."/>
            <person name="Wortman J."/>
            <person name="Dyer P.S."/>
            <person name="Grigoriev I.V."/>
        </authorList>
    </citation>
    <scope>NUCLEOTIDE SEQUENCE [LARGE SCALE GENOMIC DNA]</scope>
    <source>
        <strain evidence="9">DTO 134E9</strain>
    </source>
</reference>
<dbReference type="Proteomes" id="UP000184383">
    <property type="component" value="Unassembled WGS sequence"/>
</dbReference>
<keyword evidence="5" id="KW-0418">Kinase</keyword>
<dbReference type="STRING" id="1073089.A0A1L9S123"/>
<dbReference type="SUPFAM" id="SSF56112">
    <property type="entry name" value="Protein kinase-like (PK-like)"/>
    <property type="match status" value="1"/>
</dbReference>
<feature type="domain" description="Protein kinase" evidence="7">
    <location>
        <begin position="23"/>
        <end position="314"/>
    </location>
</feature>
<accession>A0A1L9S123</accession>
<proteinExistence type="predicted"/>
<keyword evidence="2" id="KW-0723">Serine/threonine-protein kinase</keyword>
<dbReference type="PROSITE" id="PS50011">
    <property type="entry name" value="PROTEIN_KINASE_DOM"/>
    <property type="match status" value="1"/>
</dbReference>
<dbReference type="Pfam" id="PF00069">
    <property type="entry name" value="Pkinase"/>
    <property type="match status" value="1"/>
</dbReference>
<evidence type="ECO:0000256" key="5">
    <source>
        <dbReference type="ARBA" id="ARBA00022777"/>
    </source>
</evidence>
<dbReference type="RefSeq" id="XP_040694533.1">
    <property type="nucleotide sequence ID" value="XM_040832431.1"/>
</dbReference>
<dbReference type="PANTHER" id="PTHR24055">
    <property type="entry name" value="MITOGEN-ACTIVATED PROTEIN KINASE"/>
    <property type="match status" value="1"/>
</dbReference>
<dbReference type="InterPro" id="IPR008271">
    <property type="entry name" value="Ser/Thr_kinase_AS"/>
</dbReference>
<protein>
    <recommendedName>
        <fullName evidence="1">mitogen-activated protein kinase</fullName>
        <ecNumber evidence="1">2.7.11.24</ecNumber>
    </recommendedName>
</protein>
<dbReference type="InterPro" id="IPR011009">
    <property type="entry name" value="Kinase-like_dom_sf"/>
</dbReference>
<evidence type="ECO:0000313" key="9">
    <source>
        <dbReference type="Proteomes" id="UP000184383"/>
    </source>
</evidence>
<dbReference type="SMART" id="SM00220">
    <property type="entry name" value="S_TKc"/>
    <property type="match status" value="1"/>
</dbReference>